<dbReference type="Gene3D" id="2.60.200.40">
    <property type="match status" value="1"/>
</dbReference>
<dbReference type="AlphaFoldDB" id="A0A3P7HYJ8"/>
<name>A0A3P7HYJ8_STRVU</name>
<protein>
    <submittedName>
        <fullName evidence="1">Uncharacterized protein</fullName>
    </submittedName>
</protein>
<gene>
    <name evidence="1" type="ORF">SVUK_LOCUS178</name>
</gene>
<dbReference type="Proteomes" id="UP000270094">
    <property type="component" value="Unassembled WGS sequence"/>
</dbReference>
<organism evidence="1 2">
    <name type="scientific">Strongylus vulgaris</name>
    <name type="common">Blood worm</name>
    <dbReference type="NCBI Taxonomy" id="40348"/>
    <lineage>
        <taxon>Eukaryota</taxon>
        <taxon>Metazoa</taxon>
        <taxon>Ecdysozoa</taxon>
        <taxon>Nematoda</taxon>
        <taxon>Chromadorea</taxon>
        <taxon>Rhabditida</taxon>
        <taxon>Rhabditina</taxon>
        <taxon>Rhabditomorpha</taxon>
        <taxon>Strongyloidea</taxon>
        <taxon>Strongylidae</taxon>
        <taxon>Strongylus</taxon>
    </lineage>
</organism>
<dbReference type="OrthoDB" id="530923at2759"/>
<dbReference type="EMBL" id="UYYB01000251">
    <property type="protein sequence ID" value="VDM65180.1"/>
    <property type="molecule type" value="Genomic_DNA"/>
</dbReference>
<reference evidence="1 2" key="1">
    <citation type="submission" date="2018-11" db="EMBL/GenBank/DDBJ databases">
        <authorList>
            <consortium name="Pathogen Informatics"/>
        </authorList>
    </citation>
    <scope>NUCLEOTIDE SEQUENCE [LARGE SCALE GENOMIC DNA]</scope>
</reference>
<accession>A0A3P7HYJ8</accession>
<sequence length="175" mass="19931">MLPACVKPCDACDKSSKSDSQVVTAFPRYDYHWHAEFTHVICCVIPTVTPFTPYGLAPFTGKCSSLSSLQSEISRCHNIQFMRKVAMYGGKGLYQLDRTLCCFRVLRWSFEPDADQVDPGVWNLDGEILEQPKNTALHFRLHPRLISFFGRDAAMIEPSKRKSFVKKRKSSIVYS</sequence>
<evidence type="ECO:0000313" key="2">
    <source>
        <dbReference type="Proteomes" id="UP000270094"/>
    </source>
</evidence>
<proteinExistence type="predicted"/>
<keyword evidence="2" id="KW-1185">Reference proteome</keyword>
<evidence type="ECO:0000313" key="1">
    <source>
        <dbReference type="EMBL" id="VDM65180.1"/>
    </source>
</evidence>